<dbReference type="InterPro" id="IPR008780">
    <property type="entry name" value="Plasmodium_Vir"/>
</dbReference>
<evidence type="ECO:0000313" key="2">
    <source>
        <dbReference type="Proteomes" id="UP000078546"/>
    </source>
</evidence>
<protein>
    <submittedName>
        <fullName evidence="1">PIR Superfamily Protein</fullName>
    </submittedName>
</protein>
<proteinExistence type="predicted"/>
<accession>A0A1A8XCM9</accession>
<gene>
    <name evidence="1" type="ORF">POVCU1_077110</name>
</gene>
<reference evidence="2" key="1">
    <citation type="submission" date="2016-05" db="EMBL/GenBank/DDBJ databases">
        <authorList>
            <person name="Naeem Raeece"/>
        </authorList>
    </citation>
    <scope>NUCLEOTIDE SEQUENCE [LARGE SCALE GENOMIC DNA]</scope>
</reference>
<dbReference type="AlphaFoldDB" id="A0A1A8XCM9"/>
<evidence type="ECO:0000313" key="1">
    <source>
        <dbReference type="EMBL" id="SBT02460.1"/>
    </source>
</evidence>
<dbReference type="Pfam" id="PF05795">
    <property type="entry name" value="Plasmodium_Vir"/>
    <property type="match status" value="2"/>
</dbReference>
<dbReference type="Proteomes" id="UP000078546">
    <property type="component" value="Unassembled WGS sequence"/>
</dbReference>
<organism evidence="1 2">
    <name type="scientific">Plasmodium ovale curtisi</name>
    <dbReference type="NCBI Taxonomy" id="864141"/>
    <lineage>
        <taxon>Eukaryota</taxon>
        <taxon>Sar</taxon>
        <taxon>Alveolata</taxon>
        <taxon>Apicomplexa</taxon>
        <taxon>Aconoidasida</taxon>
        <taxon>Haemosporida</taxon>
        <taxon>Plasmodiidae</taxon>
        <taxon>Plasmodium</taxon>
        <taxon>Plasmodium (Plasmodium)</taxon>
    </lineage>
</organism>
<dbReference type="EMBL" id="FLQV01003433">
    <property type="protein sequence ID" value="SBT02460.1"/>
    <property type="molecule type" value="Genomic_DNA"/>
</dbReference>
<sequence>MAAAQPHRNLGKLFGYTETDLFSEQFYQDRELDQLDLHEYSALCKNLFTPNHRSSLMNLCKRIVKYLDKYSSTNDDNSVNQDCILLNYWVYDKLSYILGADNTEDIKIYFGFLQNIWSNLVTDPTKTSYYKKCKDNFRILYHDDWKQRKALYEYIVDYTTLYETARSYKDKKCKEYYKKIEEKQPLYDYFQKECASDDYICPDSYKNHIHYNPELVLSNLPCHDEMVAAKQTLSMQEDLRQKHQSVSRARGSDTVSTQENSGIGTKVGHSVLGVAPVLLTATALYRYTPVGSWIRKFGGLQNNISDMDGGEIDGFLSHTQVSDDMFLSNTENYISYQPM</sequence>
<name>A0A1A8XCM9_PLAOA</name>